<dbReference type="Gene3D" id="1.10.510.10">
    <property type="entry name" value="Transferase(Phosphotransferase) domain 1"/>
    <property type="match status" value="1"/>
</dbReference>
<dbReference type="RefSeq" id="WP_154344870.1">
    <property type="nucleotide sequence ID" value="NZ_WKJD01000004.1"/>
</dbReference>
<evidence type="ECO:0000313" key="4">
    <source>
        <dbReference type="EMBL" id="MRX42532.1"/>
    </source>
</evidence>
<feature type="region of interest" description="Disordered" evidence="1">
    <location>
        <begin position="1"/>
        <end position="31"/>
    </location>
</feature>
<feature type="transmembrane region" description="Helical" evidence="2">
    <location>
        <begin position="369"/>
        <end position="389"/>
    </location>
</feature>
<feature type="compositionally biased region" description="Low complexity" evidence="1">
    <location>
        <begin position="413"/>
        <end position="432"/>
    </location>
</feature>
<keyword evidence="2" id="KW-0812">Transmembrane</keyword>
<keyword evidence="2" id="KW-1133">Transmembrane helix</keyword>
<proteinExistence type="predicted"/>
<gene>
    <name evidence="4" type="ORF">GJR97_02215</name>
</gene>
<dbReference type="GO" id="GO:0004672">
    <property type="term" value="F:protein kinase activity"/>
    <property type="evidence" value="ECO:0007669"/>
    <property type="project" value="InterPro"/>
</dbReference>
<dbReference type="SUPFAM" id="SSF56112">
    <property type="entry name" value="Protein kinase-like (PK-like)"/>
    <property type="match status" value="1"/>
</dbReference>
<dbReference type="PROSITE" id="PS50011">
    <property type="entry name" value="PROTEIN_KINASE_DOM"/>
    <property type="match status" value="1"/>
</dbReference>
<keyword evidence="5" id="KW-1185">Reference proteome</keyword>
<feature type="compositionally biased region" description="Basic residues" evidence="1">
    <location>
        <begin position="1"/>
        <end position="18"/>
    </location>
</feature>
<dbReference type="InterPro" id="IPR000719">
    <property type="entry name" value="Prot_kinase_dom"/>
</dbReference>
<dbReference type="AlphaFoldDB" id="A0A6L5QXF8"/>
<feature type="compositionally biased region" description="Pro residues" evidence="1">
    <location>
        <begin position="307"/>
        <end position="320"/>
    </location>
</feature>
<dbReference type="Pfam" id="PF07714">
    <property type="entry name" value="PK_Tyr_Ser-Thr"/>
    <property type="match status" value="1"/>
</dbReference>
<keyword evidence="2" id="KW-0472">Membrane</keyword>
<reference evidence="4 5" key="1">
    <citation type="submission" date="2019-11" db="EMBL/GenBank/DDBJ databases">
        <title>Agromyces kandeliae sp. nov., isolated from mangrove soil.</title>
        <authorList>
            <person name="Wang R."/>
        </authorList>
    </citation>
    <scope>NUCLEOTIDE SEQUENCE [LARGE SCALE GENOMIC DNA]</scope>
    <source>
        <strain evidence="4 5">Q22</strain>
    </source>
</reference>
<feature type="compositionally biased region" description="Gly residues" evidence="1">
    <location>
        <begin position="433"/>
        <end position="448"/>
    </location>
</feature>
<comment type="caution">
    <text evidence="4">The sequence shown here is derived from an EMBL/GenBank/DDBJ whole genome shotgun (WGS) entry which is preliminary data.</text>
</comment>
<dbReference type="SMART" id="SM00220">
    <property type="entry name" value="S_TKc"/>
    <property type="match status" value="1"/>
</dbReference>
<dbReference type="GO" id="GO:0005524">
    <property type="term" value="F:ATP binding"/>
    <property type="evidence" value="ECO:0007669"/>
    <property type="project" value="InterPro"/>
</dbReference>
<dbReference type="Proteomes" id="UP000476511">
    <property type="component" value="Unassembled WGS sequence"/>
</dbReference>
<evidence type="ECO:0000313" key="5">
    <source>
        <dbReference type="Proteomes" id="UP000476511"/>
    </source>
</evidence>
<organism evidence="4 5">
    <name type="scientific">Agromyces kandeliae</name>
    <dbReference type="NCBI Taxonomy" id="2666141"/>
    <lineage>
        <taxon>Bacteria</taxon>
        <taxon>Bacillati</taxon>
        <taxon>Actinomycetota</taxon>
        <taxon>Actinomycetes</taxon>
        <taxon>Micrococcales</taxon>
        <taxon>Microbacteriaceae</taxon>
        <taxon>Agromyces</taxon>
    </lineage>
</organism>
<feature type="compositionally biased region" description="Low complexity" evidence="1">
    <location>
        <begin position="393"/>
        <end position="406"/>
    </location>
</feature>
<dbReference type="InterPro" id="IPR001245">
    <property type="entry name" value="Ser-Thr/Tyr_kinase_cat_dom"/>
</dbReference>
<evidence type="ECO:0000259" key="3">
    <source>
        <dbReference type="PROSITE" id="PS50011"/>
    </source>
</evidence>
<sequence>MAHRSRREARTAGRRTRRPVPEPSSADLPSAADAVLGGYRLLRRLASGERADVHLAVARQPPSAAPDAPDPEQVLVVVRVYDRSADDDAIATEIHAMAEDPTGAVPRLLDLAALSDGRACLVVERIGGGSLASMLEGANLSPGQVVTVLAPLVVAVRALGGRGLVHTRLAPSDVLVDETGRPRLIGLGALAWTDVRVPVSERVERGRRAHAALLALMETVVSASNAPARFGPPVELARAMLHGRPFAPDHEALERALFSVAEPRPLTVPERSTLAEAMPSRVPPARAVADPAAVDPMIRPPHRLEPASPPSPEEPSPPPDEAPRRSAARSLAELAQLPGVADGLGEALDRGVGAAARRRVRDWAGRRRAVLATGGLVGAAALVLLLTAVPPAAEGDGDPGAAESASVETTARPTAPSSIAPAGASIDAAATGGSDGGEAAGAGDPGGAGRERSDPVEAAAALLEIREGCLAGRDLACVASYAQPGAPIEALDLATMASGEPVASRSSDLSGLSVTADLGDAVVLSVPGAGEREPASLLMMRSEAGWRLREWFD</sequence>
<name>A0A6L5QXF8_9MICO</name>
<feature type="domain" description="Protein kinase" evidence="3">
    <location>
        <begin position="39"/>
        <end position="298"/>
    </location>
</feature>
<keyword evidence="4" id="KW-0418">Kinase</keyword>
<evidence type="ECO:0000256" key="2">
    <source>
        <dbReference type="SAM" id="Phobius"/>
    </source>
</evidence>
<feature type="region of interest" description="Disordered" evidence="1">
    <location>
        <begin position="393"/>
        <end position="455"/>
    </location>
</feature>
<keyword evidence="4" id="KW-0808">Transferase</keyword>
<evidence type="ECO:0000256" key="1">
    <source>
        <dbReference type="SAM" id="MobiDB-lite"/>
    </source>
</evidence>
<feature type="region of interest" description="Disordered" evidence="1">
    <location>
        <begin position="296"/>
        <end position="328"/>
    </location>
</feature>
<dbReference type="EMBL" id="WKJD01000004">
    <property type="protein sequence ID" value="MRX42532.1"/>
    <property type="molecule type" value="Genomic_DNA"/>
</dbReference>
<protein>
    <submittedName>
        <fullName evidence="4">Protein kinase</fullName>
    </submittedName>
</protein>
<dbReference type="InterPro" id="IPR011009">
    <property type="entry name" value="Kinase-like_dom_sf"/>
</dbReference>
<accession>A0A6L5QXF8</accession>